<dbReference type="Pfam" id="PF00995">
    <property type="entry name" value="Sec1"/>
    <property type="match status" value="1"/>
</dbReference>
<dbReference type="SUPFAM" id="SSF56815">
    <property type="entry name" value="Sec1/munc18-like (SM) proteins"/>
    <property type="match status" value="1"/>
</dbReference>
<dbReference type="InterPro" id="IPR027482">
    <property type="entry name" value="Sec1-like_dom2"/>
</dbReference>
<reference evidence="2" key="1">
    <citation type="submission" date="2010-02" db="EMBL/GenBank/DDBJ databases">
        <title>Sequencing and annotation of the Blastocystis hominis genome.</title>
        <authorList>
            <person name="Wincker P."/>
        </authorList>
    </citation>
    <scope>NUCLEOTIDE SEQUENCE</scope>
    <source>
        <strain evidence="2">Singapore isolate B</strain>
    </source>
</reference>
<dbReference type="InterPro" id="IPR001619">
    <property type="entry name" value="Sec1-like"/>
</dbReference>
<gene>
    <name evidence="2" type="ORF">GSBLH_T00004679001</name>
</gene>
<dbReference type="Gene3D" id="3.40.50.1910">
    <property type="match status" value="1"/>
</dbReference>
<dbReference type="InParanoid" id="D8MAE9"/>
<name>D8MAE9_BLAHO</name>
<dbReference type="GeneID" id="24921689"/>
<accession>D8MAE9</accession>
<organism evidence="2">
    <name type="scientific">Blastocystis hominis</name>
    <dbReference type="NCBI Taxonomy" id="12968"/>
    <lineage>
        <taxon>Eukaryota</taxon>
        <taxon>Sar</taxon>
        <taxon>Stramenopiles</taxon>
        <taxon>Bigyra</taxon>
        <taxon>Opalozoa</taxon>
        <taxon>Opalinata</taxon>
        <taxon>Blastocystidae</taxon>
        <taxon>Blastocystis</taxon>
    </lineage>
</organism>
<dbReference type="AlphaFoldDB" id="D8MAE9"/>
<comment type="similarity">
    <text evidence="1">Belongs to the STXBP/unc-18/SEC1 family.</text>
</comment>
<dbReference type="OrthoDB" id="10251230at2759"/>
<protein>
    <submittedName>
        <fullName evidence="2">Uncharacterized protein</fullName>
    </submittedName>
</protein>
<dbReference type="RefSeq" id="XP_012899086.1">
    <property type="nucleotide sequence ID" value="XM_013043632.1"/>
</dbReference>
<dbReference type="GO" id="GO:0016192">
    <property type="term" value="P:vesicle-mediated transport"/>
    <property type="evidence" value="ECO:0007669"/>
    <property type="project" value="InterPro"/>
</dbReference>
<proteinExistence type="inferred from homology"/>
<dbReference type="EMBL" id="FN668689">
    <property type="protein sequence ID" value="CBK25038.2"/>
    <property type="molecule type" value="Genomic_DNA"/>
</dbReference>
<evidence type="ECO:0000313" key="2">
    <source>
        <dbReference type="EMBL" id="CBK25038.2"/>
    </source>
</evidence>
<sequence length="155" mass="17201">MLKAYRYILSSKMTKSMSERNLLSNDNSIRSSIFKATSGFLNFAKAGVKGILGDEDRSVVVQIVDELVNGRSSSLTESFGYYDPATGRTIMPSDGGKMSFEDVIVFMVGGGNYSEYQHLQMYAKSQNPARVILYGSTDICPANQFIPELQMCFKE</sequence>
<dbReference type="InterPro" id="IPR036045">
    <property type="entry name" value="Sec1-like_sf"/>
</dbReference>
<dbReference type="OMA" id="DICPANQ"/>
<dbReference type="Proteomes" id="UP000008312">
    <property type="component" value="Unassembled WGS sequence"/>
</dbReference>
<evidence type="ECO:0000256" key="1">
    <source>
        <dbReference type="ARBA" id="ARBA00009884"/>
    </source>
</evidence>
<evidence type="ECO:0000313" key="3">
    <source>
        <dbReference type="Proteomes" id="UP000008312"/>
    </source>
</evidence>
<keyword evidence="3" id="KW-1185">Reference proteome</keyword>